<dbReference type="EMBL" id="BPLR01020701">
    <property type="protein sequence ID" value="GIX81689.1"/>
    <property type="molecule type" value="Genomic_DNA"/>
</dbReference>
<reference evidence="2 3" key="1">
    <citation type="submission" date="2021-06" db="EMBL/GenBank/DDBJ databases">
        <title>Caerostris extrusa draft genome.</title>
        <authorList>
            <person name="Kono N."/>
            <person name="Arakawa K."/>
        </authorList>
    </citation>
    <scope>NUCLEOTIDE SEQUENCE [LARGE SCALE GENOMIC DNA]</scope>
</reference>
<dbReference type="PROSITE" id="PS50097">
    <property type="entry name" value="BTB"/>
    <property type="match status" value="1"/>
</dbReference>
<accession>A0AAV4NE49</accession>
<dbReference type="AlphaFoldDB" id="A0AAV4NE49"/>
<proteinExistence type="predicted"/>
<feature type="domain" description="BTB" evidence="1">
    <location>
        <begin position="114"/>
        <end position="174"/>
    </location>
</feature>
<comment type="caution">
    <text evidence="2">The sequence shown here is derived from an EMBL/GenBank/DDBJ whole genome shotgun (WGS) entry which is preliminary data.</text>
</comment>
<dbReference type="SUPFAM" id="SSF54695">
    <property type="entry name" value="POZ domain"/>
    <property type="match status" value="1"/>
</dbReference>
<evidence type="ECO:0000259" key="1">
    <source>
        <dbReference type="PROSITE" id="PS50097"/>
    </source>
</evidence>
<sequence>MVSSWNSAIHPNTLRLWNTKKFEDCNNKILEELRTTSKDQTAKLFCDENCVWFCYRKHLTKLPNDTLVFKCSMKIHREMCTDSYAFKSKEACFNAGLKELSKDFKEMFEEESHSDITLVTGTTTLEANLCVLRSRSRILDEIFNLQKIPPETRLGFHDLDVSVLKNLIGFMYMGCIPDDFVLLLHHTVC</sequence>
<keyword evidence="3" id="KW-1185">Reference proteome</keyword>
<evidence type="ECO:0000313" key="2">
    <source>
        <dbReference type="EMBL" id="GIX81689.1"/>
    </source>
</evidence>
<organism evidence="2 3">
    <name type="scientific">Caerostris extrusa</name>
    <name type="common">Bark spider</name>
    <name type="synonym">Caerostris bankana</name>
    <dbReference type="NCBI Taxonomy" id="172846"/>
    <lineage>
        <taxon>Eukaryota</taxon>
        <taxon>Metazoa</taxon>
        <taxon>Ecdysozoa</taxon>
        <taxon>Arthropoda</taxon>
        <taxon>Chelicerata</taxon>
        <taxon>Arachnida</taxon>
        <taxon>Araneae</taxon>
        <taxon>Araneomorphae</taxon>
        <taxon>Entelegynae</taxon>
        <taxon>Araneoidea</taxon>
        <taxon>Araneidae</taxon>
        <taxon>Caerostris</taxon>
    </lineage>
</organism>
<name>A0AAV4NE49_CAEEX</name>
<dbReference type="Pfam" id="PF00651">
    <property type="entry name" value="BTB"/>
    <property type="match status" value="1"/>
</dbReference>
<dbReference type="InterPro" id="IPR011333">
    <property type="entry name" value="SKP1/BTB/POZ_sf"/>
</dbReference>
<dbReference type="Proteomes" id="UP001054945">
    <property type="component" value="Unassembled WGS sequence"/>
</dbReference>
<protein>
    <recommendedName>
        <fullName evidence="1">BTB domain-containing protein</fullName>
    </recommendedName>
</protein>
<gene>
    <name evidence="2" type="ORF">CEXT_15281</name>
</gene>
<dbReference type="InterPro" id="IPR000210">
    <property type="entry name" value="BTB/POZ_dom"/>
</dbReference>
<dbReference type="Gene3D" id="3.30.710.10">
    <property type="entry name" value="Potassium Channel Kv1.1, Chain A"/>
    <property type="match status" value="1"/>
</dbReference>
<evidence type="ECO:0000313" key="3">
    <source>
        <dbReference type="Proteomes" id="UP001054945"/>
    </source>
</evidence>